<name>A0A1H1LPB9_9ACTN</name>
<dbReference type="RefSeq" id="WP_091725331.1">
    <property type="nucleotide sequence ID" value="NZ_LT629757.1"/>
</dbReference>
<accession>A0A1H1LPB9</accession>
<organism evidence="2 3">
    <name type="scientific">Nocardioides scoriae</name>
    <dbReference type="NCBI Taxonomy" id="642780"/>
    <lineage>
        <taxon>Bacteria</taxon>
        <taxon>Bacillati</taxon>
        <taxon>Actinomycetota</taxon>
        <taxon>Actinomycetes</taxon>
        <taxon>Propionibacteriales</taxon>
        <taxon>Nocardioidaceae</taxon>
        <taxon>Nocardioides</taxon>
    </lineage>
</organism>
<sequence>MVAGSIPAGGASRVVNRRSGPINTVEQGEEPDERFFSGDPATVVAHLVEAARTAGWTLQTVEDDGRRLVWVDQGDPSPGRAVLEAVLMPDPNHGCLVRLSETYAGPDAPAAPVSAT</sequence>
<proteinExistence type="predicted"/>
<evidence type="ECO:0000313" key="2">
    <source>
        <dbReference type="EMBL" id="SDR76217.1"/>
    </source>
</evidence>
<feature type="region of interest" description="Disordered" evidence="1">
    <location>
        <begin position="1"/>
        <end position="35"/>
    </location>
</feature>
<dbReference type="Proteomes" id="UP000198859">
    <property type="component" value="Chromosome I"/>
</dbReference>
<keyword evidence="3" id="KW-1185">Reference proteome</keyword>
<dbReference type="AlphaFoldDB" id="A0A1H1LPB9"/>
<dbReference type="EMBL" id="LT629757">
    <property type="protein sequence ID" value="SDR76217.1"/>
    <property type="molecule type" value="Genomic_DNA"/>
</dbReference>
<dbReference type="SUPFAM" id="SSF55961">
    <property type="entry name" value="Bet v1-like"/>
    <property type="match status" value="1"/>
</dbReference>
<gene>
    <name evidence="2" type="ORF">SAMN04488570_0299</name>
</gene>
<evidence type="ECO:0000313" key="3">
    <source>
        <dbReference type="Proteomes" id="UP000198859"/>
    </source>
</evidence>
<evidence type="ECO:0000256" key="1">
    <source>
        <dbReference type="SAM" id="MobiDB-lite"/>
    </source>
</evidence>
<reference evidence="3" key="1">
    <citation type="submission" date="2016-10" db="EMBL/GenBank/DDBJ databases">
        <authorList>
            <person name="Varghese N."/>
            <person name="Submissions S."/>
        </authorList>
    </citation>
    <scope>NUCLEOTIDE SEQUENCE [LARGE SCALE GENOMIC DNA]</scope>
    <source>
        <strain evidence="3">DSM 22127</strain>
    </source>
</reference>
<protein>
    <submittedName>
        <fullName evidence="2">Uncharacterized protein</fullName>
    </submittedName>
</protein>
<dbReference type="STRING" id="642780.SAMN04488570_0299"/>